<dbReference type="Gene3D" id="1.20.245.10">
    <property type="entry name" value="Lipoxygenase-1, Domain 5"/>
    <property type="match status" value="1"/>
</dbReference>
<dbReference type="InterPro" id="IPR013819">
    <property type="entry name" value="LipOase_C"/>
</dbReference>
<reference evidence="5" key="1">
    <citation type="submission" date="2016-02" db="EMBL/GenBank/DDBJ databases">
        <title>WGS assembly of Manihot esculenta.</title>
        <authorList>
            <person name="Bredeson J.V."/>
            <person name="Prochnik S.E."/>
            <person name="Lyons J.B."/>
            <person name="Schmutz J."/>
            <person name="Grimwood J."/>
            <person name="Vrebalov J."/>
            <person name="Bart R.S."/>
            <person name="Amuge T."/>
            <person name="Ferguson M.E."/>
            <person name="Green R."/>
            <person name="Putnam N."/>
            <person name="Stites J."/>
            <person name="Rounsley S."/>
            <person name="Rokhsar D.S."/>
        </authorList>
    </citation>
    <scope>NUCLEOTIDE SEQUENCE [LARGE SCALE GENOMIC DNA]</scope>
    <source>
        <tissue evidence="5">Leaf</tissue>
    </source>
</reference>
<dbReference type="Gene3D" id="4.10.375.10">
    <property type="entry name" value="Lipoxygenase-1, Domain 2"/>
    <property type="match status" value="1"/>
</dbReference>
<dbReference type="PANTHER" id="PTHR11771">
    <property type="entry name" value="LIPOXYGENASE"/>
    <property type="match status" value="1"/>
</dbReference>
<evidence type="ECO:0000259" key="4">
    <source>
        <dbReference type="PROSITE" id="PS51393"/>
    </source>
</evidence>
<dbReference type="PROSITE" id="PS51393">
    <property type="entry name" value="LIPOXYGENASE_3"/>
    <property type="match status" value="2"/>
</dbReference>
<dbReference type="AlphaFoldDB" id="A0A2C9V7Q8"/>
<dbReference type="GO" id="GO:0034440">
    <property type="term" value="P:lipid oxidation"/>
    <property type="evidence" value="ECO:0000318"/>
    <property type="project" value="GO_Central"/>
</dbReference>
<sequence>MLSSQLQNLNFTKPFSHLPPKTSLGSQELNSFPTYCKQQKCFTRTKTSFSAVARGSSTAIDKLISTETHYAEAAPVKATIIVNFPVDTLNGLKGLREEEKENLRGYGQGKRRSFERIYDYDVYNDLGDPDNSDDLARPVLGEDRFSWLKDEEFSRQTLAGLNPYSIRLVTEQEWPLKSELDPKIYGAPESLITKEIIEKEIGNFMTVEEALKQKRLFMLYFHDLILPFVAKVRELEGTTLYGSRTLFFLANGSTLKPIAIELTRPQIGDNPQWKQVFTPVYDNSTAGWLWRLAKTHVLAHDTGIHQLVSLPNTHKTHASVEPYIIATHRQLSEMHPIYRLLHPHFRFIIAINAFALGDLINGGGIIENSFSPGKYSMEPSSAVYDKFWRFDKEALPADLIRRGMAVEDQSAEHGLKLAIKDYSFPNDGLILWDAIKQWVTDYVNYYYPEANQVAFDNELQAWWEEIRSKGHEDKKDEPWWPVLNTQQDLIQVLSTIIWVASGHHAAVNFGQYAYAGYFPNRPTIARTNIPTEDPWKQEFKEFLKDPVVTLLKCFPSKLQATKIIATLHILSSHSPDEEYIGHSSDPSWEADSTIKAAYEKFRN</sequence>
<keyword evidence="1" id="KW-0479">Metal-binding</keyword>
<evidence type="ECO:0000256" key="2">
    <source>
        <dbReference type="ARBA" id="ARBA00022964"/>
    </source>
</evidence>
<dbReference type="EMBL" id="CM004396">
    <property type="protein sequence ID" value="OAY40090.1"/>
    <property type="molecule type" value="Genomic_DNA"/>
</dbReference>
<accession>A0A2C9V7Q8</accession>
<protein>
    <recommendedName>
        <fullName evidence="4">Lipoxygenase domain-containing protein</fullName>
    </recommendedName>
</protein>
<proteinExistence type="predicted"/>
<dbReference type="InterPro" id="IPR036226">
    <property type="entry name" value="LipOase_C_sf"/>
</dbReference>
<dbReference type="InterPro" id="IPR020834">
    <property type="entry name" value="LipOase_CS"/>
</dbReference>
<feature type="domain" description="Lipoxygenase" evidence="4">
    <location>
        <begin position="142"/>
        <end position="603"/>
    </location>
</feature>
<keyword evidence="2" id="KW-0223">Dioxygenase</keyword>
<feature type="domain" description="Lipoxygenase" evidence="4">
    <location>
        <begin position="82"/>
        <end position="141"/>
    </location>
</feature>
<dbReference type="GO" id="GO:0016702">
    <property type="term" value="F:oxidoreductase activity, acting on single donors with incorporation of molecular oxygen, incorporation of two atoms of oxygen"/>
    <property type="evidence" value="ECO:0000318"/>
    <property type="project" value="GO_Central"/>
</dbReference>
<keyword evidence="3" id="KW-0560">Oxidoreductase</keyword>
<gene>
    <name evidence="5" type="ORF">MANES_10G148900</name>
</gene>
<dbReference type="PRINTS" id="PR00087">
    <property type="entry name" value="LIPOXYGENASE"/>
</dbReference>
<dbReference type="GO" id="GO:0016165">
    <property type="term" value="F:linoleate 13S-lipoxygenase activity"/>
    <property type="evidence" value="ECO:0007669"/>
    <property type="project" value="UniProtKB-ARBA"/>
</dbReference>
<dbReference type="STRING" id="3983.A0A2C9V7Q8"/>
<dbReference type="InterPro" id="IPR000907">
    <property type="entry name" value="LipOase"/>
</dbReference>
<dbReference type="FunFam" id="3.10.450.60:FF:000005">
    <property type="entry name" value="Lipoxygenase"/>
    <property type="match status" value="1"/>
</dbReference>
<organism evidence="5">
    <name type="scientific">Manihot esculenta</name>
    <name type="common">Cassava</name>
    <name type="synonym">Jatropha manihot</name>
    <dbReference type="NCBI Taxonomy" id="3983"/>
    <lineage>
        <taxon>Eukaryota</taxon>
        <taxon>Viridiplantae</taxon>
        <taxon>Streptophyta</taxon>
        <taxon>Embryophyta</taxon>
        <taxon>Tracheophyta</taxon>
        <taxon>Spermatophyta</taxon>
        <taxon>Magnoliopsida</taxon>
        <taxon>eudicotyledons</taxon>
        <taxon>Gunneridae</taxon>
        <taxon>Pentapetalae</taxon>
        <taxon>rosids</taxon>
        <taxon>fabids</taxon>
        <taxon>Malpighiales</taxon>
        <taxon>Euphorbiaceae</taxon>
        <taxon>Crotonoideae</taxon>
        <taxon>Manihoteae</taxon>
        <taxon>Manihot</taxon>
    </lineage>
</organism>
<evidence type="ECO:0000256" key="1">
    <source>
        <dbReference type="ARBA" id="ARBA00022723"/>
    </source>
</evidence>
<dbReference type="GO" id="GO:0046872">
    <property type="term" value="F:metal ion binding"/>
    <property type="evidence" value="ECO:0007669"/>
    <property type="project" value="UniProtKB-KW"/>
</dbReference>
<evidence type="ECO:0000313" key="5">
    <source>
        <dbReference type="EMBL" id="OAY40090.1"/>
    </source>
</evidence>
<dbReference type="SUPFAM" id="SSF48484">
    <property type="entry name" value="Lipoxigenase"/>
    <property type="match status" value="1"/>
</dbReference>
<dbReference type="Pfam" id="PF00305">
    <property type="entry name" value="Lipoxygenase"/>
    <property type="match status" value="1"/>
</dbReference>
<dbReference type="Gene3D" id="3.10.450.60">
    <property type="match status" value="1"/>
</dbReference>
<name>A0A2C9V7Q8_MANES</name>
<evidence type="ECO:0000256" key="3">
    <source>
        <dbReference type="ARBA" id="ARBA00023002"/>
    </source>
</evidence>
<dbReference type="PROSITE" id="PS00081">
    <property type="entry name" value="LIPOXYGENASE_2"/>
    <property type="match status" value="1"/>
</dbReference>